<organism evidence="2 3">
    <name type="scientific">Candidatus Gottesmanbacteria bacterium GW2011_GWA2_43_14</name>
    <dbReference type="NCBI Taxonomy" id="1618443"/>
    <lineage>
        <taxon>Bacteria</taxon>
        <taxon>Candidatus Gottesmaniibacteriota</taxon>
    </lineage>
</organism>
<comment type="caution">
    <text evidence="2">The sequence shown here is derived from an EMBL/GenBank/DDBJ whole genome shotgun (WGS) entry which is preliminary data.</text>
</comment>
<dbReference type="Proteomes" id="UP000034894">
    <property type="component" value="Unassembled WGS sequence"/>
</dbReference>
<feature type="domain" description="Methyltransferase" evidence="1">
    <location>
        <begin position="46"/>
        <end position="157"/>
    </location>
</feature>
<evidence type="ECO:0000313" key="2">
    <source>
        <dbReference type="EMBL" id="KKS98100.1"/>
    </source>
</evidence>
<dbReference type="Pfam" id="PF13847">
    <property type="entry name" value="Methyltransf_31"/>
    <property type="match status" value="1"/>
</dbReference>
<accession>A0A0G1DJU6</accession>
<dbReference type="GO" id="GO:0032259">
    <property type="term" value="P:methylation"/>
    <property type="evidence" value="ECO:0007669"/>
    <property type="project" value="UniProtKB-KW"/>
</dbReference>
<dbReference type="CDD" id="cd02440">
    <property type="entry name" value="AdoMet_MTases"/>
    <property type="match status" value="1"/>
</dbReference>
<sequence length="204" mass="22831">MNREGQSAIKNHFDRLYKQGITPWKNHPPSSLLIRFFALLKASAAKARLLDLGCGDGWLTIEAARVSIAAWGIDASETAIERAEKSAKSTGIASKTKFAAGDALDLPYEDNFFDGMIDRGLFHHILTENRQLYFDNILRVLKKDALVYLAVFSENNPEGIGQRFTGKDIAALFGRYFRIIQTEKDKLPTTAPAHLLHLILKKTQ</sequence>
<dbReference type="SUPFAM" id="SSF53335">
    <property type="entry name" value="S-adenosyl-L-methionine-dependent methyltransferases"/>
    <property type="match status" value="1"/>
</dbReference>
<evidence type="ECO:0000259" key="1">
    <source>
        <dbReference type="Pfam" id="PF13847"/>
    </source>
</evidence>
<protein>
    <submittedName>
        <fullName evidence="2">Methyltransferase</fullName>
    </submittedName>
</protein>
<dbReference type="GO" id="GO:0008168">
    <property type="term" value="F:methyltransferase activity"/>
    <property type="evidence" value="ECO:0007669"/>
    <property type="project" value="UniProtKB-KW"/>
</dbReference>
<keyword evidence="2" id="KW-0808">Transferase</keyword>
<keyword evidence="2" id="KW-0489">Methyltransferase</keyword>
<dbReference type="EMBL" id="LCFP01000003">
    <property type="protein sequence ID" value="KKS98100.1"/>
    <property type="molecule type" value="Genomic_DNA"/>
</dbReference>
<dbReference type="InterPro" id="IPR050447">
    <property type="entry name" value="Erg6_SMT_methyltransf"/>
</dbReference>
<name>A0A0G1DJU6_9BACT</name>
<dbReference type="Gene3D" id="3.40.50.150">
    <property type="entry name" value="Vaccinia Virus protein VP39"/>
    <property type="match status" value="1"/>
</dbReference>
<dbReference type="PANTHER" id="PTHR44068:SF11">
    <property type="entry name" value="GERANYL DIPHOSPHATE 2-C-METHYLTRANSFERASE"/>
    <property type="match status" value="1"/>
</dbReference>
<dbReference type="PANTHER" id="PTHR44068">
    <property type="entry name" value="ZGC:194242"/>
    <property type="match status" value="1"/>
</dbReference>
<reference evidence="2 3" key="1">
    <citation type="journal article" date="2015" name="Nature">
        <title>rRNA introns, odd ribosomes, and small enigmatic genomes across a large radiation of phyla.</title>
        <authorList>
            <person name="Brown C.T."/>
            <person name="Hug L.A."/>
            <person name="Thomas B.C."/>
            <person name="Sharon I."/>
            <person name="Castelle C.J."/>
            <person name="Singh A."/>
            <person name="Wilkins M.J."/>
            <person name="Williams K.H."/>
            <person name="Banfield J.F."/>
        </authorList>
    </citation>
    <scope>NUCLEOTIDE SEQUENCE [LARGE SCALE GENOMIC DNA]</scope>
</reference>
<evidence type="ECO:0000313" key="3">
    <source>
        <dbReference type="Proteomes" id="UP000034894"/>
    </source>
</evidence>
<dbReference type="InterPro" id="IPR025714">
    <property type="entry name" value="Methyltranfer_dom"/>
</dbReference>
<dbReference type="InterPro" id="IPR029063">
    <property type="entry name" value="SAM-dependent_MTases_sf"/>
</dbReference>
<proteinExistence type="predicted"/>
<dbReference type="AlphaFoldDB" id="A0A0G1DJU6"/>
<dbReference type="STRING" id="1618443.UV73_C0003G0042"/>
<gene>
    <name evidence="2" type="ORF">UV73_C0003G0042</name>
</gene>